<dbReference type="GO" id="GO:0004592">
    <property type="term" value="F:pantoate-beta-alanine ligase activity"/>
    <property type="evidence" value="ECO:0007669"/>
    <property type="project" value="UniProtKB-UniRule"/>
</dbReference>
<feature type="binding site" evidence="8">
    <location>
        <position position="153"/>
    </location>
    <ligand>
        <name>(R)-pantoate</name>
        <dbReference type="ChEBI" id="CHEBI:15980"/>
    </ligand>
</feature>
<feature type="binding site" evidence="8">
    <location>
        <position position="61"/>
    </location>
    <ligand>
        <name>(R)-pantoate</name>
        <dbReference type="ChEBI" id="CHEBI:15980"/>
    </ligand>
</feature>
<evidence type="ECO:0000256" key="7">
    <source>
        <dbReference type="ARBA" id="ARBA00048258"/>
    </source>
</evidence>
<dbReference type="GO" id="GO:0005829">
    <property type="term" value="C:cytosol"/>
    <property type="evidence" value="ECO:0007669"/>
    <property type="project" value="TreeGrafter"/>
</dbReference>
<dbReference type="UniPathway" id="UPA00028">
    <property type="reaction ID" value="UER00005"/>
</dbReference>
<evidence type="ECO:0000256" key="3">
    <source>
        <dbReference type="ARBA" id="ARBA00022598"/>
    </source>
</evidence>
<dbReference type="EMBL" id="DRHL01000037">
    <property type="protein sequence ID" value="HEB13490.1"/>
    <property type="molecule type" value="Genomic_DNA"/>
</dbReference>
<accession>A0A7C1NJN0</accession>
<name>A0A7C1NJN0_UNCC3</name>
<dbReference type="InterPro" id="IPR003721">
    <property type="entry name" value="Pantoate_ligase"/>
</dbReference>
<dbReference type="Proteomes" id="UP000885695">
    <property type="component" value="Unassembled WGS sequence"/>
</dbReference>
<feature type="binding site" evidence="8">
    <location>
        <position position="61"/>
    </location>
    <ligand>
        <name>beta-alanine</name>
        <dbReference type="ChEBI" id="CHEBI:57966"/>
    </ligand>
</feature>
<comment type="subcellular location">
    <subcellularLocation>
        <location evidence="8">Cytoplasm</location>
    </subcellularLocation>
</comment>
<keyword evidence="6 8" id="KW-0067">ATP-binding</keyword>
<dbReference type="Gene3D" id="3.30.1300.10">
    <property type="entry name" value="Pantoate-beta-alanine ligase, C-terminal domain"/>
    <property type="match status" value="1"/>
</dbReference>
<comment type="catalytic activity">
    <reaction evidence="7 8">
        <text>(R)-pantoate + beta-alanine + ATP = (R)-pantothenate + AMP + diphosphate + H(+)</text>
        <dbReference type="Rhea" id="RHEA:10912"/>
        <dbReference type="ChEBI" id="CHEBI:15378"/>
        <dbReference type="ChEBI" id="CHEBI:15980"/>
        <dbReference type="ChEBI" id="CHEBI:29032"/>
        <dbReference type="ChEBI" id="CHEBI:30616"/>
        <dbReference type="ChEBI" id="CHEBI:33019"/>
        <dbReference type="ChEBI" id="CHEBI:57966"/>
        <dbReference type="ChEBI" id="CHEBI:456215"/>
        <dbReference type="EC" id="6.3.2.1"/>
    </reaction>
</comment>
<evidence type="ECO:0000256" key="2">
    <source>
        <dbReference type="ARBA" id="ARBA00009256"/>
    </source>
</evidence>
<keyword evidence="5 8" id="KW-0547">Nucleotide-binding</keyword>
<dbReference type="FunFam" id="3.40.50.620:FF:000013">
    <property type="entry name" value="Pantothenate synthetase"/>
    <property type="match status" value="1"/>
</dbReference>
<dbReference type="PANTHER" id="PTHR21299">
    <property type="entry name" value="CYTIDYLATE KINASE/PANTOATE-BETA-ALANINE LIGASE"/>
    <property type="match status" value="1"/>
</dbReference>
<organism evidence="9">
    <name type="scientific">candidate division CPR3 bacterium</name>
    <dbReference type="NCBI Taxonomy" id="2268181"/>
    <lineage>
        <taxon>Bacteria</taxon>
        <taxon>Bacteria division CPR3</taxon>
    </lineage>
</organism>
<proteinExistence type="inferred from homology"/>
<feature type="binding site" evidence="8">
    <location>
        <begin position="30"/>
        <end position="37"/>
    </location>
    <ligand>
        <name>ATP</name>
        <dbReference type="ChEBI" id="CHEBI:30616"/>
    </ligand>
</feature>
<comment type="function">
    <text evidence="8">Catalyzes the condensation of pantoate with beta-alanine in an ATP-dependent reaction via a pantoyl-adenylate intermediate.</text>
</comment>
<feature type="active site" description="Proton donor" evidence="8">
    <location>
        <position position="37"/>
    </location>
</feature>
<comment type="miscellaneous">
    <text evidence="8">The reaction proceeds by a bi uni uni bi ping pong mechanism.</text>
</comment>
<dbReference type="FunFam" id="3.30.1300.10:FF:000001">
    <property type="entry name" value="Pantothenate synthetase"/>
    <property type="match status" value="1"/>
</dbReference>
<comment type="similarity">
    <text evidence="2 8">Belongs to the pantothenate synthetase family.</text>
</comment>
<protein>
    <recommendedName>
        <fullName evidence="8">Pantothenate synthetase</fullName>
        <shortName evidence="8">PS</shortName>
        <ecNumber evidence="8">6.3.2.1</ecNumber>
    </recommendedName>
    <alternativeName>
        <fullName evidence="8">Pantoate--beta-alanine ligase</fullName>
    </alternativeName>
    <alternativeName>
        <fullName evidence="8">Pantoate-activating enzyme</fullName>
    </alternativeName>
</protein>
<comment type="caution">
    <text evidence="9">The sequence shown here is derived from an EMBL/GenBank/DDBJ whole genome shotgun (WGS) entry which is preliminary data.</text>
</comment>
<dbReference type="Pfam" id="PF02569">
    <property type="entry name" value="Pantoate_ligase"/>
    <property type="match status" value="1"/>
</dbReference>
<dbReference type="SUPFAM" id="SSF52374">
    <property type="entry name" value="Nucleotidylyl transferase"/>
    <property type="match status" value="1"/>
</dbReference>
<dbReference type="Gene3D" id="3.40.50.620">
    <property type="entry name" value="HUPs"/>
    <property type="match status" value="1"/>
</dbReference>
<evidence type="ECO:0000256" key="4">
    <source>
        <dbReference type="ARBA" id="ARBA00022655"/>
    </source>
</evidence>
<evidence type="ECO:0000256" key="1">
    <source>
        <dbReference type="ARBA" id="ARBA00004990"/>
    </source>
</evidence>
<comment type="subunit">
    <text evidence="8">Homodimer.</text>
</comment>
<evidence type="ECO:0000313" key="9">
    <source>
        <dbReference type="EMBL" id="HEB13490.1"/>
    </source>
</evidence>
<comment type="pathway">
    <text evidence="1 8">Cofactor biosynthesis; (R)-pantothenate biosynthesis; (R)-pantothenate from (R)-pantoate and beta-alanine: step 1/1.</text>
</comment>
<reference evidence="9" key="1">
    <citation type="journal article" date="2020" name="mSystems">
        <title>Genome- and Community-Level Interaction Insights into Carbon Utilization and Element Cycling Functions of Hydrothermarchaeota in Hydrothermal Sediment.</title>
        <authorList>
            <person name="Zhou Z."/>
            <person name="Liu Y."/>
            <person name="Xu W."/>
            <person name="Pan J."/>
            <person name="Luo Z.H."/>
            <person name="Li M."/>
        </authorList>
    </citation>
    <scope>NUCLEOTIDE SEQUENCE [LARGE SCALE GENOMIC DNA]</scope>
    <source>
        <strain evidence="9">HyVt-369</strain>
    </source>
</reference>
<dbReference type="NCBIfam" id="TIGR00125">
    <property type="entry name" value="cyt_tran_rel"/>
    <property type="match status" value="1"/>
</dbReference>
<evidence type="ECO:0000256" key="5">
    <source>
        <dbReference type="ARBA" id="ARBA00022741"/>
    </source>
</evidence>
<dbReference type="PANTHER" id="PTHR21299:SF1">
    <property type="entry name" value="PANTOATE--BETA-ALANINE LIGASE"/>
    <property type="match status" value="1"/>
</dbReference>
<evidence type="ECO:0000256" key="6">
    <source>
        <dbReference type="ARBA" id="ARBA00022840"/>
    </source>
</evidence>
<keyword evidence="3 8" id="KW-0436">Ligase</keyword>
<feature type="binding site" evidence="8">
    <location>
        <begin position="184"/>
        <end position="187"/>
    </location>
    <ligand>
        <name>ATP</name>
        <dbReference type="ChEBI" id="CHEBI:30616"/>
    </ligand>
</feature>
<keyword evidence="8" id="KW-0963">Cytoplasm</keyword>
<feature type="binding site" evidence="8">
    <location>
        <begin position="147"/>
        <end position="150"/>
    </location>
    <ligand>
        <name>ATP</name>
        <dbReference type="ChEBI" id="CHEBI:30616"/>
    </ligand>
</feature>
<dbReference type="NCBIfam" id="TIGR00018">
    <property type="entry name" value="panC"/>
    <property type="match status" value="1"/>
</dbReference>
<dbReference type="HAMAP" id="MF_00158">
    <property type="entry name" value="PanC"/>
    <property type="match status" value="1"/>
</dbReference>
<dbReference type="GO" id="GO:0015940">
    <property type="term" value="P:pantothenate biosynthetic process"/>
    <property type="evidence" value="ECO:0007669"/>
    <property type="project" value="UniProtKB-UniRule"/>
</dbReference>
<dbReference type="CDD" id="cd00560">
    <property type="entry name" value="PanC"/>
    <property type="match status" value="1"/>
</dbReference>
<sequence length="282" mass="32084">MKIIKKIREMQRKADRARRKGKIIGLVPTMGYFHEGHLSLMREARKNSDLLVVSIFVNPTQFGPKEDFKSYPRNLKRDLKLAKEIGVDVIFTPDVKEIYPKGFLTYVDVGEIGSILEGASRPGHFGGVTTVVAKLFNIIKPHRAYFGQKDFQQTVVIKKMVKDLGMDVEIVVLPTIREKDGLATSSRNIYLKKDERKAAPVLYKSLKLAEELIKKGERDSKKIIRKMKELLKKEKLIKLEYIAIVDPKTLKEVKKIKRGTNVSLAARIGKARLIDNITVKVS</sequence>
<gene>
    <name evidence="8" type="primary">panC</name>
    <name evidence="9" type="ORF">ENI13_00745</name>
</gene>
<dbReference type="InterPro" id="IPR014729">
    <property type="entry name" value="Rossmann-like_a/b/a_fold"/>
</dbReference>
<feature type="binding site" evidence="8">
    <location>
        <position position="176"/>
    </location>
    <ligand>
        <name>ATP</name>
        <dbReference type="ChEBI" id="CHEBI:30616"/>
    </ligand>
</feature>
<dbReference type="GO" id="GO:0005524">
    <property type="term" value="F:ATP binding"/>
    <property type="evidence" value="ECO:0007669"/>
    <property type="project" value="UniProtKB-KW"/>
</dbReference>
<dbReference type="EC" id="6.3.2.1" evidence="8"/>
<keyword evidence="4 8" id="KW-0566">Pantothenate biosynthesis</keyword>
<dbReference type="InterPro" id="IPR004821">
    <property type="entry name" value="Cyt_trans-like"/>
</dbReference>
<evidence type="ECO:0000256" key="8">
    <source>
        <dbReference type="HAMAP-Rule" id="MF_00158"/>
    </source>
</evidence>
<dbReference type="AlphaFoldDB" id="A0A7C1NJN0"/>
<dbReference type="InterPro" id="IPR042176">
    <property type="entry name" value="Pantoate_ligase_C"/>
</dbReference>